<reference evidence="2" key="1">
    <citation type="submission" date="2022-12" db="EMBL/GenBank/DDBJ databases">
        <authorList>
            <person name="Webb A."/>
        </authorList>
    </citation>
    <scope>NUCLEOTIDE SEQUENCE</scope>
    <source>
        <strain evidence="2">Hp1</strain>
    </source>
</reference>
<dbReference type="EMBL" id="CANTFL010001075">
    <property type="protein sequence ID" value="CAI5731010.1"/>
    <property type="molecule type" value="Genomic_DNA"/>
</dbReference>
<dbReference type="AlphaFoldDB" id="A0AAV0U541"/>
<organism evidence="2 3">
    <name type="scientific">Hyaloperonospora brassicae</name>
    <name type="common">Brassica downy mildew</name>
    <name type="synonym">Peronospora brassicae</name>
    <dbReference type="NCBI Taxonomy" id="162125"/>
    <lineage>
        <taxon>Eukaryota</taxon>
        <taxon>Sar</taxon>
        <taxon>Stramenopiles</taxon>
        <taxon>Oomycota</taxon>
        <taxon>Peronosporomycetes</taxon>
        <taxon>Peronosporales</taxon>
        <taxon>Peronosporaceae</taxon>
        <taxon>Hyaloperonospora</taxon>
    </lineage>
</organism>
<evidence type="ECO:0008006" key="4">
    <source>
        <dbReference type="Google" id="ProtNLM"/>
    </source>
</evidence>
<evidence type="ECO:0000313" key="3">
    <source>
        <dbReference type="Proteomes" id="UP001162031"/>
    </source>
</evidence>
<protein>
    <recommendedName>
        <fullName evidence="4">HTH psq-type domain-containing protein</fullName>
    </recommendedName>
</protein>
<gene>
    <name evidence="2" type="ORF">HBR001_LOCUS5044</name>
</gene>
<keyword evidence="3" id="KW-1185">Reference proteome</keyword>
<evidence type="ECO:0000256" key="1">
    <source>
        <dbReference type="SAM" id="MobiDB-lite"/>
    </source>
</evidence>
<proteinExistence type="predicted"/>
<comment type="caution">
    <text evidence="2">The sequence shown here is derived from an EMBL/GenBank/DDBJ whole genome shotgun (WGS) entry which is preliminary data.</text>
</comment>
<dbReference type="Proteomes" id="UP001162031">
    <property type="component" value="Unassembled WGS sequence"/>
</dbReference>
<name>A0AAV0U541_HYABA</name>
<evidence type="ECO:0000313" key="2">
    <source>
        <dbReference type="EMBL" id="CAI5731010.1"/>
    </source>
</evidence>
<accession>A0AAV0U541</accession>
<feature type="region of interest" description="Disordered" evidence="1">
    <location>
        <begin position="187"/>
        <end position="208"/>
    </location>
</feature>
<sequence length="413" mass="47936">MARGKADRALTVGKKLEILDEAERTGSVAATAQKHGVKTGQIRDWRKNVTRLRATDPSRLVCASTIQRGHLVFNETYAQYWVGYNKFCSTRTNFSDLKSDLRGRHKDVVRAGVSECKYPATIDTTATYALECLDHGEFDEIEESTASHVEDMTSLRKQLSEFFRQEPFSTKFLYFVTRFDFVKPSVNEHSDGNEHAEDDDSGGFDKASEDVDKTVDVEDIISFYVAICGNGSVMVPMSIFPPTEEWHWERKKTIKLRHAHSLHRTRLNDPEEAVQFFAVTWRKFYEEEAKYVDKFAFLLDSSIEEFRAPAFLDGLKQQEGYNKYWTTMYTVRNPLRSSRFEDTLSHFVIEEWRSILQMKKSTQPNDYRKCVAFWFYSAWEYFAGDNARIAFRSCNMYLEDKNAWSVALNENTV</sequence>